<evidence type="ECO:0000313" key="2">
    <source>
        <dbReference type="EMBL" id="MBE1460485.1"/>
    </source>
</evidence>
<dbReference type="InterPro" id="IPR043917">
    <property type="entry name" value="DUF5753"/>
</dbReference>
<dbReference type="Pfam" id="PF01381">
    <property type="entry name" value="HTH_3"/>
    <property type="match status" value="1"/>
</dbReference>
<keyword evidence="3" id="KW-1185">Reference proteome</keyword>
<dbReference type="EMBL" id="JADBDY010000001">
    <property type="protein sequence ID" value="MBE1460485.1"/>
    <property type="molecule type" value="Genomic_DNA"/>
</dbReference>
<dbReference type="CDD" id="cd00093">
    <property type="entry name" value="HTH_XRE"/>
    <property type="match status" value="1"/>
</dbReference>
<dbReference type="Gene3D" id="1.10.260.40">
    <property type="entry name" value="lambda repressor-like DNA-binding domains"/>
    <property type="match status" value="1"/>
</dbReference>
<dbReference type="Pfam" id="PF19054">
    <property type="entry name" value="DUF5753"/>
    <property type="match status" value="1"/>
</dbReference>
<sequence length="273" mass="30540">MGLKRISPAWEKYGSDVRKWRKAARLTLKDLSPKVGLSESSLSYIENGKMAPQQDHAEAIDETLGAEGKLMLSWDKCQGEGLVPTGFRKTVDLEKDALELRFYNPVLVPGLLQTAEYARALFVADLPQADEARIELLVEQRMRRQKIFNRVERPIVCVVLEESVLRRGVGGPSVMSAQLDHIAALMEKRWIQCQVLPRNAPNQPGLAGGFRVMVLEMQTLVAAEHAFDEVLIDESEQDLIRRAVSVYGRLQGEALSPHDSLGLIRDLRRAGES</sequence>
<dbReference type="Proteomes" id="UP000598217">
    <property type="component" value="Unassembled WGS sequence"/>
</dbReference>
<accession>A0ABR9HNP0</accession>
<dbReference type="SMART" id="SM00530">
    <property type="entry name" value="HTH_XRE"/>
    <property type="match status" value="1"/>
</dbReference>
<evidence type="ECO:0000259" key="1">
    <source>
        <dbReference type="PROSITE" id="PS50943"/>
    </source>
</evidence>
<dbReference type="InterPro" id="IPR010982">
    <property type="entry name" value="Lambda_DNA-bd_dom_sf"/>
</dbReference>
<dbReference type="PROSITE" id="PS50943">
    <property type="entry name" value="HTH_CROC1"/>
    <property type="match status" value="1"/>
</dbReference>
<feature type="domain" description="HTH cro/C1-type" evidence="1">
    <location>
        <begin position="17"/>
        <end position="70"/>
    </location>
</feature>
<dbReference type="SUPFAM" id="SSF47413">
    <property type="entry name" value="lambda repressor-like DNA-binding domains"/>
    <property type="match status" value="1"/>
</dbReference>
<evidence type="ECO:0000313" key="3">
    <source>
        <dbReference type="Proteomes" id="UP000598217"/>
    </source>
</evidence>
<proteinExistence type="predicted"/>
<dbReference type="RefSeq" id="WP_191267523.1">
    <property type="nucleotide sequence ID" value="NZ_BMXJ01000001.1"/>
</dbReference>
<comment type="caution">
    <text evidence="2">The sequence shown here is derived from an EMBL/GenBank/DDBJ whole genome shotgun (WGS) entry which is preliminary data.</text>
</comment>
<gene>
    <name evidence="2" type="ORF">H4W79_004699</name>
</gene>
<dbReference type="InterPro" id="IPR001387">
    <property type="entry name" value="Cro/C1-type_HTH"/>
</dbReference>
<name>A0ABR9HNP0_9ACTN</name>
<protein>
    <submittedName>
        <fullName evidence="2">Transcriptional regulator with XRE-family HTH domain</fullName>
    </submittedName>
</protein>
<organism evidence="2 3">
    <name type="scientific">Nocardiopsis terrae</name>
    <dbReference type="NCBI Taxonomy" id="372655"/>
    <lineage>
        <taxon>Bacteria</taxon>
        <taxon>Bacillati</taxon>
        <taxon>Actinomycetota</taxon>
        <taxon>Actinomycetes</taxon>
        <taxon>Streptosporangiales</taxon>
        <taxon>Nocardiopsidaceae</taxon>
        <taxon>Nocardiopsis</taxon>
    </lineage>
</organism>
<reference evidence="2 3" key="1">
    <citation type="submission" date="2020-10" db="EMBL/GenBank/DDBJ databases">
        <title>Sequencing the genomes of 1000 actinobacteria strains.</title>
        <authorList>
            <person name="Klenk H.-P."/>
        </authorList>
    </citation>
    <scope>NUCLEOTIDE SEQUENCE [LARGE SCALE GENOMIC DNA]</scope>
    <source>
        <strain evidence="2 3">DSM 45157</strain>
    </source>
</reference>